<keyword evidence="1" id="KW-0175">Coiled coil</keyword>
<dbReference type="AlphaFoldDB" id="A0A059KGG1"/>
<dbReference type="RefSeq" id="WP_051632285.1">
    <property type="nucleotide sequence ID" value="NZ_AZRA01000129.1"/>
</dbReference>
<accession>A0A059KGG1</accession>
<sequence length="105" mass="11515">MPTPDTRWGEEIEDRLDRGSERMKRIEAELARQTEQLTQLQTSLAKNTEVTQEIRDLFDAARGAFRALNGIGIAFGWIGRIAAAGVAIWGAVYAITHGGRPPGGH</sequence>
<dbReference type="EMBL" id="AZRA01000129">
    <property type="protein sequence ID" value="KDB50542.1"/>
    <property type="molecule type" value="Genomic_DNA"/>
</dbReference>
<organism evidence="2 3">
    <name type="scientific">Sphaerotilus natans subsp. natans DSM 6575</name>
    <dbReference type="NCBI Taxonomy" id="1286631"/>
    <lineage>
        <taxon>Bacteria</taxon>
        <taxon>Pseudomonadati</taxon>
        <taxon>Pseudomonadota</taxon>
        <taxon>Betaproteobacteria</taxon>
        <taxon>Burkholderiales</taxon>
        <taxon>Sphaerotilaceae</taxon>
        <taxon>Sphaerotilus</taxon>
    </lineage>
</organism>
<protein>
    <submittedName>
        <fullName evidence="2">Uncharacterized protein</fullName>
    </submittedName>
</protein>
<name>A0A059KGG1_9BURK</name>
<dbReference type="Proteomes" id="UP000026714">
    <property type="component" value="Unassembled WGS sequence"/>
</dbReference>
<comment type="caution">
    <text evidence="2">The sequence shown here is derived from an EMBL/GenBank/DDBJ whole genome shotgun (WGS) entry which is preliminary data.</text>
</comment>
<proteinExistence type="predicted"/>
<evidence type="ECO:0000256" key="1">
    <source>
        <dbReference type="SAM" id="Coils"/>
    </source>
</evidence>
<evidence type="ECO:0000313" key="3">
    <source>
        <dbReference type="Proteomes" id="UP000026714"/>
    </source>
</evidence>
<keyword evidence="3" id="KW-1185">Reference proteome</keyword>
<feature type="coiled-coil region" evidence="1">
    <location>
        <begin position="9"/>
        <end position="43"/>
    </location>
</feature>
<gene>
    <name evidence="2" type="ORF">X805_38760</name>
</gene>
<evidence type="ECO:0000313" key="2">
    <source>
        <dbReference type="EMBL" id="KDB50542.1"/>
    </source>
</evidence>
<reference evidence="2 3" key="1">
    <citation type="journal article" date="2014" name="FEMS Microbiol. Ecol.">
        <title>Sphaerotilus natans encrusted with nanoball-shaped Fe(III) oxide minerals formed by nitrate-reducing mixotrophic Fe(II) oxidation.</title>
        <authorList>
            <person name="Park S."/>
            <person name="Kim D.H."/>
            <person name="Lee J.H."/>
            <person name="Hur H.G."/>
        </authorList>
    </citation>
    <scope>NUCLEOTIDE SEQUENCE [LARGE SCALE GENOMIC DNA]</scope>
    <source>
        <strain evidence="2 3">DSM 6575</strain>
    </source>
</reference>
<dbReference type="STRING" id="34103.SAMN05421778_11452"/>